<dbReference type="EMBL" id="LXQA011100986">
    <property type="protein sequence ID" value="MCI84865.1"/>
    <property type="molecule type" value="Genomic_DNA"/>
</dbReference>
<name>A0A392VDH9_9FABA</name>
<organism evidence="2 3">
    <name type="scientific">Trifolium medium</name>
    <dbReference type="NCBI Taxonomy" id="97028"/>
    <lineage>
        <taxon>Eukaryota</taxon>
        <taxon>Viridiplantae</taxon>
        <taxon>Streptophyta</taxon>
        <taxon>Embryophyta</taxon>
        <taxon>Tracheophyta</taxon>
        <taxon>Spermatophyta</taxon>
        <taxon>Magnoliopsida</taxon>
        <taxon>eudicotyledons</taxon>
        <taxon>Gunneridae</taxon>
        <taxon>Pentapetalae</taxon>
        <taxon>rosids</taxon>
        <taxon>fabids</taxon>
        <taxon>Fabales</taxon>
        <taxon>Fabaceae</taxon>
        <taxon>Papilionoideae</taxon>
        <taxon>50 kb inversion clade</taxon>
        <taxon>NPAAA clade</taxon>
        <taxon>Hologalegina</taxon>
        <taxon>IRL clade</taxon>
        <taxon>Trifolieae</taxon>
        <taxon>Trifolium</taxon>
    </lineage>
</organism>
<sequence length="59" mass="6612">YRVNPKSIRKIDTDSGGKPKSVKPADLNRPRNIQESKNRDTKPSTQAVQTVDGGVNHRR</sequence>
<keyword evidence="3" id="KW-1185">Reference proteome</keyword>
<evidence type="ECO:0000313" key="3">
    <source>
        <dbReference type="Proteomes" id="UP000265520"/>
    </source>
</evidence>
<evidence type="ECO:0000256" key="1">
    <source>
        <dbReference type="SAM" id="MobiDB-lite"/>
    </source>
</evidence>
<comment type="caution">
    <text evidence="2">The sequence shown here is derived from an EMBL/GenBank/DDBJ whole genome shotgun (WGS) entry which is preliminary data.</text>
</comment>
<dbReference type="AlphaFoldDB" id="A0A392VDH9"/>
<proteinExistence type="predicted"/>
<reference evidence="2 3" key="1">
    <citation type="journal article" date="2018" name="Front. Plant Sci.">
        <title>Red Clover (Trifolium pratense) and Zigzag Clover (T. medium) - A Picture of Genomic Similarities and Differences.</title>
        <authorList>
            <person name="Dluhosova J."/>
            <person name="Istvanek J."/>
            <person name="Nedelnik J."/>
            <person name="Repkova J."/>
        </authorList>
    </citation>
    <scope>NUCLEOTIDE SEQUENCE [LARGE SCALE GENOMIC DNA]</scope>
    <source>
        <strain evidence="3">cv. 10/8</strain>
        <tissue evidence="2">Leaf</tissue>
    </source>
</reference>
<dbReference type="Proteomes" id="UP000265520">
    <property type="component" value="Unassembled WGS sequence"/>
</dbReference>
<feature type="compositionally biased region" description="Basic and acidic residues" evidence="1">
    <location>
        <begin position="26"/>
        <end position="42"/>
    </location>
</feature>
<accession>A0A392VDH9</accession>
<feature type="non-terminal residue" evidence="2">
    <location>
        <position position="1"/>
    </location>
</feature>
<evidence type="ECO:0000313" key="2">
    <source>
        <dbReference type="EMBL" id="MCI84865.1"/>
    </source>
</evidence>
<protein>
    <submittedName>
        <fullName evidence="2">Uncharacterized protein</fullName>
    </submittedName>
</protein>
<feature type="region of interest" description="Disordered" evidence="1">
    <location>
        <begin position="1"/>
        <end position="59"/>
    </location>
</feature>